<feature type="region of interest" description="Disordered" evidence="1">
    <location>
        <begin position="1"/>
        <end position="36"/>
    </location>
</feature>
<keyword evidence="3" id="KW-1185">Reference proteome</keyword>
<dbReference type="EMBL" id="JBAWTH010000094">
    <property type="protein sequence ID" value="KAL2277790.1"/>
    <property type="molecule type" value="Genomic_DNA"/>
</dbReference>
<reference evidence="2 3" key="1">
    <citation type="submission" date="2024-03" db="EMBL/GenBank/DDBJ databases">
        <title>A high-quality draft genome sequence of Diaporthe vaccinii, a causative agent of upright dieback and viscid rot disease in cranberry plants.</title>
        <authorList>
            <person name="Sarrasin M."/>
            <person name="Lang B.F."/>
            <person name="Burger G."/>
        </authorList>
    </citation>
    <scope>NUCLEOTIDE SEQUENCE [LARGE SCALE GENOMIC DNA]</scope>
    <source>
        <strain evidence="2 3">IS7</strain>
    </source>
</reference>
<evidence type="ECO:0000256" key="1">
    <source>
        <dbReference type="SAM" id="MobiDB-lite"/>
    </source>
</evidence>
<dbReference type="Proteomes" id="UP001600888">
    <property type="component" value="Unassembled WGS sequence"/>
</dbReference>
<gene>
    <name evidence="2" type="ORF">FJTKL_15219</name>
</gene>
<evidence type="ECO:0000313" key="3">
    <source>
        <dbReference type="Proteomes" id="UP001600888"/>
    </source>
</evidence>
<name>A0ABR4E5T2_9PEZI</name>
<comment type="caution">
    <text evidence="2">The sequence shown here is derived from an EMBL/GenBank/DDBJ whole genome shotgun (WGS) entry which is preliminary data.</text>
</comment>
<organism evidence="2 3">
    <name type="scientific">Diaporthe vaccinii</name>
    <dbReference type="NCBI Taxonomy" id="105482"/>
    <lineage>
        <taxon>Eukaryota</taxon>
        <taxon>Fungi</taxon>
        <taxon>Dikarya</taxon>
        <taxon>Ascomycota</taxon>
        <taxon>Pezizomycotina</taxon>
        <taxon>Sordariomycetes</taxon>
        <taxon>Sordariomycetidae</taxon>
        <taxon>Diaporthales</taxon>
        <taxon>Diaporthaceae</taxon>
        <taxon>Diaporthe</taxon>
        <taxon>Diaporthe eres species complex</taxon>
    </lineage>
</organism>
<accession>A0ABR4E5T2</accession>
<evidence type="ECO:0000313" key="2">
    <source>
        <dbReference type="EMBL" id="KAL2277790.1"/>
    </source>
</evidence>
<sequence>MPLRRRTALSSRPPPGPGRNEEPATAFSKSRAPPGSALTNGQLIDIFAAALNLTPDRKKSLAGKICFFDSTDEDGNGGMWSPEDDYVSGGRLGRNHTLPDVPNHFVRDWLLEVIDEKENEENEAAALDEGQRQTARRALFPDLTADQLSEYSQVLAKKREDDACAFRDKNCIPEDDATPEQIHKCNLKRIMLNYGFEHERQAEAVLKLHEAVTTVDTTIDLTHRVRPGAVRNYEKFPPLRRSVLFPGALREGSSGFGPRPSCPHLCR</sequence>
<protein>
    <recommendedName>
        <fullName evidence="4">UBA domain-containing protein</fullName>
    </recommendedName>
</protein>
<proteinExistence type="predicted"/>
<evidence type="ECO:0008006" key="4">
    <source>
        <dbReference type="Google" id="ProtNLM"/>
    </source>
</evidence>